<proteinExistence type="inferred from homology"/>
<keyword evidence="8" id="KW-1185">Reference proteome</keyword>
<dbReference type="InterPro" id="IPR012328">
    <property type="entry name" value="Chalcone/stilbene_synt_C"/>
</dbReference>
<evidence type="ECO:0000259" key="5">
    <source>
        <dbReference type="Pfam" id="PF02797"/>
    </source>
</evidence>
<dbReference type="PIRSF" id="PIRSF000451">
    <property type="entry name" value="PKS_III"/>
    <property type="match status" value="1"/>
</dbReference>
<dbReference type="RefSeq" id="WP_016872857.1">
    <property type="nucleotide sequence ID" value="NZ_AJLN01000080.1"/>
</dbReference>
<dbReference type="Proteomes" id="UP000268857">
    <property type="component" value="Unassembled WGS sequence"/>
</dbReference>
<dbReference type="Gene3D" id="3.40.47.10">
    <property type="match status" value="2"/>
</dbReference>
<evidence type="ECO:0000256" key="1">
    <source>
        <dbReference type="ARBA" id="ARBA00005531"/>
    </source>
</evidence>
<keyword evidence="2" id="KW-0808">Transferase</keyword>
<gene>
    <name evidence="7" type="primary">pks11</name>
    <name evidence="7" type="ORF">PCC6912_64650</name>
</gene>
<dbReference type="GO" id="GO:0030639">
    <property type="term" value="P:polyketide biosynthetic process"/>
    <property type="evidence" value="ECO:0007669"/>
    <property type="project" value="TreeGrafter"/>
</dbReference>
<feature type="active site" description="Acyl-thioester intermediate" evidence="4">
    <location>
        <position position="140"/>
    </location>
</feature>
<dbReference type="GO" id="GO:0016747">
    <property type="term" value="F:acyltransferase activity, transferring groups other than amino-acyl groups"/>
    <property type="evidence" value="ECO:0007669"/>
    <property type="project" value="InterPro"/>
</dbReference>
<comment type="similarity">
    <text evidence="1">Belongs to the thiolase-like superfamily. Chalcone/stilbene synthases family.</text>
</comment>
<dbReference type="PANTHER" id="PTHR11877">
    <property type="entry name" value="HYDROXYMETHYLGLUTARYL-COA SYNTHASE"/>
    <property type="match status" value="1"/>
</dbReference>
<dbReference type="GO" id="GO:0006633">
    <property type="term" value="P:fatty acid biosynthetic process"/>
    <property type="evidence" value="ECO:0007669"/>
    <property type="project" value="InterPro"/>
</dbReference>
<dbReference type="EMBL" id="RSCJ01000055">
    <property type="protein sequence ID" value="RUR72197.1"/>
    <property type="molecule type" value="Genomic_DNA"/>
</dbReference>
<keyword evidence="3" id="KW-0012">Acyltransferase</keyword>
<dbReference type="PANTHER" id="PTHR11877:SF99">
    <property type="entry name" value="1,3,6,8-TETRAHYDROXYNAPHTHALENE SYNTHASE"/>
    <property type="match status" value="1"/>
</dbReference>
<feature type="domain" description="Chalcone/stilbene synthase C-terminal" evidence="5">
    <location>
        <begin position="238"/>
        <end position="370"/>
    </location>
</feature>
<dbReference type="Pfam" id="PF08392">
    <property type="entry name" value="FAE1_CUT1_RppA"/>
    <property type="match status" value="1"/>
</dbReference>
<dbReference type="InterPro" id="IPR013601">
    <property type="entry name" value="FAE1_typ3_polyketide_synth"/>
</dbReference>
<evidence type="ECO:0000259" key="6">
    <source>
        <dbReference type="Pfam" id="PF08392"/>
    </source>
</evidence>
<feature type="domain" description="FAE" evidence="6">
    <location>
        <begin position="70"/>
        <end position="174"/>
    </location>
</feature>
<sequence>MAFIVATSTGFPPNYYSQEVLANLVCKYCLNMLLKFDLDTINHFFTDIKIKGRYFALPLESFYDPPTIEESSKAAITAAVDLSEITVRKLLERANLDPKEVSQITSVSITTTLPSLDARLMNRIPFSPNLKRTPLGGVGCGGGAIGLSTVADYLQGHPQEAAILFAVEVASFYWQGSLQGDLQYMIARLPEKPHLYSQIIATILTAASFGDGATSVLMVGRDHPLAKSGRPKVIGTRSNFIPDTEDVLGMDIVDTGIRNIWKLSVVGEFTKIGLRQAIDGLLGDCGISIDQISYWMVHPGAIQPLEQEFGLDEQALNLSRKTLAEVGNLSSPTVLYALDAIISEEQPAPGAYGLVVGIGPGFSQEVVLLQW</sequence>
<reference evidence="7 8" key="1">
    <citation type="journal article" date="2019" name="Genome Biol. Evol.">
        <title>Day and night: Metabolic profiles and evolutionary relationships of six axenic non-marine cyanobacteria.</title>
        <authorList>
            <person name="Will S.E."/>
            <person name="Henke P."/>
            <person name="Boedeker C."/>
            <person name="Huang S."/>
            <person name="Brinkmann H."/>
            <person name="Rohde M."/>
            <person name="Jarek M."/>
            <person name="Friedl T."/>
            <person name="Seufert S."/>
            <person name="Schumacher M."/>
            <person name="Overmann J."/>
            <person name="Neumann-Schaal M."/>
            <person name="Petersen J."/>
        </authorList>
    </citation>
    <scope>NUCLEOTIDE SEQUENCE [LARGE SCALE GENOMIC DNA]</scope>
    <source>
        <strain evidence="7 8">PCC 6912</strain>
    </source>
</reference>
<dbReference type="OrthoDB" id="9786288at2"/>
<evidence type="ECO:0000256" key="2">
    <source>
        <dbReference type="ARBA" id="ARBA00022679"/>
    </source>
</evidence>
<protein>
    <submittedName>
        <fullName evidence="7">Alpha-pyrone synthesis polyketide synthase-like Pks11</fullName>
    </submittedName>
</protein>
<evidence type="ECO:0000256" key="4">
    <source>
        <dbReference type="PIRSR" id="PIRSR000451-1"/>
    </source>
</evidence>
<name>A0A433MWA6_CHLFR</name>
<dbReference type="STRING" id="211165.GCA_000317285_02862"/>
<dbReference type="GO" id="GO:0016020">
    <property type="term" value="C:membrane"/>
    <property type="evidence" value="ECO:0007669"/>
    <property type="project" value="InterPro"/>
</dbReference>
<evidence type="ECO:0000313" key="7">
    <source>
        <dbReference type="EMBL" id="RUR72197.1"/>
    </source>
</evidence>
<dbReference type="InterPro" id="IPR016039">
    <property type="entry name" value="Thiolase-like"/>
</dbReference>
<evidence type="ECO:0000313" key="8">
    <source>
        <dbReference type="Proteomes" id="UP000268857"/>
    </source>
</evidence>
<comment type="caution">
    <text evidence="7">The sequence shown here is derived from an EMBL/GenBank/DDBJ whole genome shotgun (WGS) entry which is preliminary data.</text>
</comment>
<organism evidence="7 8">
    <name type="scientific">Chlorogloeopsis fritschii PCC 6912</name>
    <dbReference type="NCBI Taxonomy" id="211165"/>
    <lineage>
        <taxon>Bacteria</taxon>
        <taxon>Bacillati</taxon>
        <taxon>Cyanobacteriota</taxon>
        <taxon>Cyanophyceae</taxon>
        <taxon>Nostocales</taxon>
        <taxon>Chlorogloeopsidaceae</taxon>
        <taxon>Chlorogloeopsis</taxon>
    </lineage>
</organism>
<accession>A0A433MWA6</accession>
<dbReference type="InterPro" id="IPR011141">
    <property type="entry name" value="Polyketide_synthase_type-III"/>
</dbReference>
<dbReference type="SUPFAM" id="SSF53901">
    <property type="entry name" value="Thiolase-like"/>
    <property type="match status" value="1"/>
</dbReference>
<dbReference type="Pfam" id="PF02797">
    <property type="entry name" value="Chal_sti_synt_C"/>
    <property type="match status" value="1"/>
</dbReference>
<evidence type="ECO:0000256" key="3">
    <source>
        <dbReference type="ARBA" id="ARBA00023315"/>
    </source>
</evidence>
<dbReference type="AlphaFoldDB" id="A0A433MWA6"/>